<reference evidence="1 2" key="1">
    <citation type="journal article" date="2008" name="PLoS ONE">
        <title>Genome sequence of a lancefield group C Streptococcus zooepidemicus strain causing epidemic nephritis: new information about an old disease.</title>
        <authorList>
            <person name="Beres S.B."/>
            <person name="Sesso R."/>
            <person name="Pinto S.W.L."/>
            <person name="Hoe N.P."/>
            <person name="Porcella S.F."/>
            <person name="Deleo F.R."/>
            <person name="Musser J.M."/>
        </authorList>
    </citation>
    <scope>NUCLEOTIDE SEQUENCE [LARGE SCALE GENOMIC DNA]</scope>
    <source>
        <strain evidence="1 2">MGCS10565</strain>
    </source>
</reference>
<dbReference type="HOGENOM" id="CLU_3085059_0_0_9"/>
<proteinExistence type="predicted"/>
<gene>
    <name evidence="1" type="ordered locus">Sez_1295</name>
</gene>
<evidence type="ECO:0000313" key="1">
    <source>
        <dbReference type="EMBL" id="ACG62631.1"/>
    </source>
</evidence>
<protein>
    <submittedName>
        <fullName evidence="1">Uncharacterized protein</fullName>
    </submittedName>
</protein>
<accession>B4U3R4</accession>
<evidence type="ECO:0000313" key="2">
    <source>
        <dbReference type="Proteomes" id="UP000001873"/>
    </source>
</evidence>
<dbReference type="Proteomes" id="UP000001873">
    <property type="component" value="Chromosome"/>
</dbReference>
<dbReference type="EMBL" id="CP001129">
    <property type="protein sequence ID" value="ACG62631.1"/>
    <property type="molecule type" value="Genomic_DNA"/>
</dbReference>
<name>B4U3R4_STREM</name>
<sequence>MSLQASFKWRGSRTTVEIEGSKGALCAKVKSINNFKLSDYGQYFLESMLIGL</sequence>
<dbReference type="AlphaFoldDB" id="B4U3R4"/>
<dbReference type="KEGG" id="sez:Sez_1295"/>
<organism evidence="1 2">
    <name type="scientific">Streptococcus equi subsp. zooepidemicus (strain MGCS10565)</name>
    <dbReference type="NCBI Taxonomy" id="552526"/>
    <lineage>
        <taxon>Bacteria</taxon>
        <taxon>Bacillati</taxon>
        <taxon>Bacillota</taxon>
        <taxon>Bacilli</taxon>
        <taxon>Lactobacillales</taxon>
        <taxon>Streptococcaceae</taxon>
        <taxon>Streptococcus</taxon>
    </lineage>
</organism>